<dbReference type="SUPFAM" id="SSF53790">
    <property type="entry name" value="Tetrapyrrole methylase"/>
    <property type="match status" value="1"/>
</dbReference>
<organism evidence="8 9">
    <name type="scientific">Limnochorda pilosa</name>
    <dbReference type="NCBI Taxonomy" id="1555112"/>
    <lineage>
        <taxon>Bacteria</taxon>
        <taxon>Bacillati</taxon>
        <taxon>Bacillota</taxon>
        <taxon>Limnochordia</taxon>
        <taxon>Limnochordales</taxon>
        <taxon>Limnochordaceae</taxon>
        <taxon>Limnochorda</taxon>
    </lineage>
</organism>
<dbReference type="GO" id="GO:0032259">
    <property type="term" value="P:methylation"/>
    <property type="evidence" value="ECO:0007669"/>
    <property type="project" value="UniProtKB-KW"/>
</dbReference>
<dbReference type="PROSITE" id="PS00840">
    <property type="entry name" value="SUMT_2"/>
    <property type="match status" value="1"/>
</dbReference>
<evidence type="ECO:0000256" key="4">
    <source>
        <dbReference type="ARBA" id="ARBA00022691"/>
    </source>
</evidence>
<evidence type="ECO:0000313" key="8">
    <source>
        <dbReference type="EMBL" id="BAS29168.1"/>
    </source>
</evidence>
<sequence>MSGWPRPGTVYLVGAGPGDPDLITVKGLRCLEAADVVIHDRLVAPELVARARPSAVRVNAGKRPGGPSMPQEEIHRVMVAAARSGAVVVRLHGGDPFVFGRGGEEMVALASTGIPVEVVPGVSSAHAVPACAGIPLTHRGLARSFAVLTARTCQEGSLQAQVAALGRPDTLVALMAVGVLEALEEALLESSWTGGTPIALVERGTTPEQRVVVTRLEGMARVAEAAGIRSPATVVVGDVVALRAAIHTARSPPFREGRPWPVAAEGVAVRAAEPLGTQGRSVIQVAAREGDA</sequence>
<keyword evidence="9" id="KW-1185">Reference proteome</keyword>
<dbReference type="InterPro" id="IPR003043">
    <property type="entry name" value="Uropor_MeTrfase_CS"/>
</dbReference>
<dbReference type="PANTHER" id="PTHR45790:SF3">
    <property type="entry name" value="S-ADENOSYL-L-METHIONINE-DEPENDENT UROPORPHYRINOGEN III METHYLTRANSFERASE, CHLOROPLASTIC"/>
    <property type="match status" value="1"/>
</dbReference>
<dbReference type="PATRIC" id="fig|1555112.3.peg.3390"/>
<dbReference type="STRING" id="1555112.LIP_3356"/>
<dbReference type="InterPro" id="IPR035996">
    <property type="entry name" value="4pyrrol_Methylase_sf"/>
</dbReference>
<dbReference type="NCBIfam" id="NF004790">
    <property type="entry name" value="PRK06136.1"/>
    <property type="match status" value="1"/>
</dbReference>
<dbReference type="PROSITE" id="PS00839">
    <property type="entry name" value="SUMT_1"/>
    <property type="match status" value="1"/>
</dbReference>
<evidence type="ECO:0000259" key="7">
    <source>
        <dbReference type="Pfam" id="PF00590"/>
    </source>
</evidence>
<name>A0A0K2SPX3_LIMPI</name>
<dbReference type="InterPro" id="IPR006366">
    <property type="entry name" value="CobA/CysG_C"/>
</dbReference>
<evidence type="ECO:0000256" key="1">
    <source>
        <dbReference type="ARBA" id="ARBA00012162"/>
    </source>
</evidence>
<keyword evidence="3 6" id="KW-0808">Transferase</keyword>
<dbReference type="KEGG" id="lpil:LIP_3356"/>
<feature type="domain" description="Tetrapyrrole methylase" evidence="7">
    <location>
        <begin position="9"/>
        <end position="217"/>
    </location>
</feature>
<dbReference type="Gene3D" id="3.40.1010.10">
    <property type="entry name" value="Cobalt-precorrin-4 Transmethylase, Domain 1"/>
    <property type="match status" value="1"/>
</dbReference>
<dbReference type="FunFam" id="3.40.1010.10:FF:000001">
    <property type="entry name" value="Siroheme synthase"/>
    <property type="match status" value="1"/>
</dbReference>
<dbReference type="EC" id="2.1.1.107" evidence="1"/>
<dbReference type="OrthoDB" id="9815856at2"/>
<evidence type="ECO:0000256" key="5">
    <source>
        <dbReference type="ARBA" id="ARBA00023244"/>
    </source>
</evidence>
<gene>
    <name evidence="8" type="ORF">LIP_3356</name>
</gene>
<dbReference type="CDD" id="cd11642">
    <property type="entry name" value="SUMT"/>
    <property type="match status" value="1"/>
</dbReference>
<reference evidence="9" key="1">
    <citation type="submission" date="2015-07" db="EMBL/GenBank/DDBJ databases">
        <title>Complete genome sequence and phylogenetic analysis of Limnochorda pilosa.</title>
        <authorList>
            <person name="Watanabe M."/>
            <person name="Kojima H."/>
            <person name="Fukui M."/>
        </authorList>
    </citation>
    <scope>NUCLEOTIDE SEQUENCE [LARGE SCALE GENOMIC DNA]</scope>
    <source>
        <strain evidence="9">HC45</strain>
    </source>
</reference>
<accession>A0A0K2SPX3</accession>
<evidence type="ECO:0000256" key="2">
    <source>
        <dbReference type="ARBA" id="ARBA00022603"/>
    </source>
</evidence>
<dbReference type="Gene3D" id="3.30.950.10">
    <property type="entry name" value="Methyltransferase, Cobalt-precorrin-4 Transmethylase, Domain 2"/>
    <property type="match status" value="1"/>
</dbReference>
<comment type="similarity">
    <text evidence="6">Belongs to the precorrin methyltransferase family.</text>
</comment>
<evidence type="ECO:0000256" key="6">
    <source>
        <dbReference type="RuleBase" id="RU003960"/>
    </source>
</evidence>
<keyword evidence="5" id="KW-0627">Porphyrin biosynthesis</keyword>
<dbReference type="InterPro" id="IPR050161">
    <property type="entry name" value="Siro_Cobalamin_biosynth"/>
</dbReference>
<protein>
    <recommendedName>
        <fullName evidence="1">uroporphyrinogen-III C-methyltransferase</fullName>
        <ecNumber evidence="1">2.1.1.107</ecNumber>
    </recommendedName>
</protein>
<dbReference type="NCBIfam" id="TIGR01469">
    <property type="entry name" value="cobA_cysG_Cterm"/>
    <property type="match status" value="1"/>
</dbReference>
<dbReference type="RefSeq" id="WP_082726449.1">
    <property type="nucleotide sequence ID" value="NZ_AP014924.1"/>
</dbReference>
<proteinExistence type="inferred from homology"/>
<dbReference type="Pfam" id="PF00590">
    <property type="entry name" value="TP_methylase"/>
    <property type="match status" value="1"/>
</dbReference>
<dbReference type="InterPro" id="IPR014777">
    <property type="entry name" value="4pyrrole_Mease_sub1"/>
</dbReference>
<keyword evidence="2 6" id="KW-0489">Methyltransferase</keyword>
<dbReference type="InterPro" id="IPR014776">
    <property type="entry name" value="4pyrrole_Mease_sub2"/>
</dbReference>
<reference evidence="9" key="2">
    <citation type="journal article" date="2016" name="Int. J. Syst. Evol. Microbiol.">
        <title>Complete genome sequence and cell structure of Limnochorda pilosa, a Gram-negative spore-former within the phylum Firmicutes.</title>
        <authorList>
            <person name="Watanabe M."/>
            <person name="Kojima H."/>
            <person name="Fukui M."/>
        </authorList>
    </citation>
    <scope>NUCLEOTIDE SEQUENCE [LARGE SCALE GENOMIC DNA]</scope>
    <source>
        <strain evidence="9">HC45</strain>
    </source>
</reference>
<dbReference type="InterPro" id="IPR000878">
    <property type="entry name" value="4pyrrol_Mease"/>
</dbReference>
<dbReference type="PANTHER" id="PTHR45790">
    <property type="entry name" value="SIROHEME SYNTHASE-RELATED"/>
    <property type="match status" value="1"/>
</dbReference>
<dbReference type="EMBL" id="AP014924">
    <property type="protein sequence ID" value="BAS29168.1"/>
    <property type="molecule type" value="Genomic_DNA"/>
</dbReference>
<dbReference type="AlphaFoldDB" id="A0A0K2SPX3"/>
<dbReference type="GO" id="GO:0004851">
    <property type="term" value="F:uroporphyrin-III C-methyltransferase activity"/>
    <property type="evidence" value="ECO:0007669"/>
    <property type="project" value="UniProtKB-EC"/>
</dbReference>
<dbReference type="Proteomes" id="UP000065807">
    <property type="component" value="Chromosome"/>
</dbReference>
<evidence type="ECO:0000256" key="3">
    <source>
        <dbReference type="ARBA" id="ARBA00022679"/>
    </source>
</evidence>
<keyword evidence="4" id="KW-0949">S-adenosyl-L-methionine</keyword>
<evidence type="ECO:0000313" key="9">
    <source>
        <dbReference type="Proteomes" id="UP000065807"/>
    </source>
</evidence>
<dbReference type="GO" id="GO:0019354">
    <property type="term" value="P:siroheme biosynthetic process"/>
    <property type="evidence" value="ECO:0007669"/>
    <property type="project" value="InterPro"/>
</dbReference>